<proteinExistence type="predicted"/>
<dbReference type="AlphaFoldDB" id="A0A379E0X6"/>
<accession>A0A379E0X6</accession>
<gene>
    <name evidence="2" type="ORF">NCTC13067_00005</name>
</gene>
<organism evidence="2 3">
    <name type="scientific">Prevotella denticola</name>
    <dbReference type="NCBI Taxonomy" id="28129"/>
    <lineage>
        <taxon>Bacteria</taxon>
        <taxon>Pseudomonadati</taxon>
        <taxon>Bacteroidota</taxon>
        <taxon>Bacteroidia</taxon>
        <taxon>Bacteroidales</taxon>
        <taxon>Prevotellaceae</taxon>
        <taxon>Prevotella</taxon>
    </lineage>
</organism>
<feature type="region of interest" description="Disordered" evidence="1">
    <location>
        <begin position="62"/>
        <end position="94"/>
    </location>
</feature>
<reference evidence="2 3" key="1">
    <citation type="submission" date="2018-06" db="EMBL/GenBank/DDBJ databases">
        <authorList>
            <consortium name="Pathogen Informatics"/>
            <person name="Doyle S."/>
        </authorList>
    </citation>
    <scope>NUCLEOTIDE SEQUENCE [LARGE SCALE GENOMIC DNA]</scope>
    <source>
        <strain evidence="2 3">NCTC13067</strain>
    </source>
</reference>
<name>A0A379E0X6_9BACT</name>
<evidence type="ECO:0000313" key="3">
    <source>
        <dbReference type="Proteomes" id="UP000255469"/>
    </source>
</evidence>
<protein>
    <submittedName>
        <fullName evidence="2">Uncharacterized protein</fullName>
    </submittedName>
</protein>
<evidence type="ECO:0000313" key="2">
    <source>
        <dbReference type="EMBL" id="SUB86373.1"/>
    </source>
</evidence>
<sequence>MPDTHCAGREHQTCRGTTLLRYAAGKKAGCGRLQCQCSPSHLFPVYPGKGDDRTVCRNIKASSPQRTDRPCPFHHAMGNPSTDESAESWDKSAGDRDGVITAGETQLVTVGIAFSRADVVDVHKKRTVALEDVVVRQGGFQGYQC</sequence>
<evidence type="ECO:0000256" key="1">
    <source>
        <dbReference type="SAM" id="MobiDB-lite"/>
    </source>
</evidence>
<dbReference type="EMBL" id="UGTM01000001">
    <property type="protein sequence ID" value="SUB86373.1"/>
    <property type="molecule type" value="Genomic_DNA"/>
</dbReference>
<dbReference type="Proteomes" id="UP000255469">
    <property type="component" value="Unassembled WGS sequence"/>
</dbReference>